<sequence length="89" mass="9395">MSGVTREGEGFVVEAALLAEGLGLQADEVPELMRSGQISSRCEKGTGEHEGRWRLSFRLGGRTLRLTVDGAGRILARARIGGVNRGSAG</sequence>
<evidence type="ECO:0000313" key="1">
    <source>
        <dbReference type="EMBL" id="MFC7704371.1"/>
    </source>
</evidence>
<gene>
    <name evidence="1" type="ORF">ACFQXB_09205</name>
</gene>
<reference evidence="2" key="1">
    <citation type="journal article" date="2019" name="Int. J. Syst. Evol. Microbiol.">
        <title>The Global Catalogue of Microorganisms (GCM) 10K type strain sequencing project: providing services to taxonomists for standard genome sequencing and annotation.</title>
        <authorList>
            <consortium name="The Broad Institute Genomics Platform"/>
            <consortium name="The Broad Institute Genome Sequencing Center for Infectious Disease"/>
            <person name="Wu L."/>
            <person name="Ma J."/>
        </authorList>
    </citation>
    <scope>NUCLEOTIDE SEQUENCE [LARGE SCALE GENOMIC DNA]</scope>
    <source>
        <strain evidence="2">CGMCC 1.12750</strain>
    </source>
</reference>
<keyword evidence="2" id="KW-1185">Reference proteome</keyword>
<comment type="caution">
    <text evidence="1">The sequence shown here is derived from an EMBL/GenBank/DDBJ whole genome shotgun (WGS) entry which is preliminary data.</text>
</comment>
<dbReference type="EMBL" id="JBHTFQ010000004">
    <property type="protein sequence ID" value="MFC7704371.1"/>
    <property type="molecule type" value="Genomic_DNA"/>
</dbReference>
<dbReference type="Pfam" id="PF20132">
    <property type="entry name" value="DUF6522"/>
    <property type="match status" value="1"/>
</dbReference>
<dbReference type="RefSeq" id="WP_377402523.1">
    <property type="nucleotide sequence ID" value="NZ_JBHTFQ010000004.1"/>
</dbReference>
<organism evidence="1 2">
    <name type="scientific">Plastorhodobacter daqingensis</name>
    <dbReference type="NCBI Taxonomy" id="1387281"/>
    <lineage>
        <taxon>Bacteria</taxon>
        <taxon>Pseudomonadati</taxon>
        <taxon>Pseudomonadota</taxon>
        <taxon>Alphaproteobacteria</taxon>
        <taxon>Rhodobacterales</taxon>
        <taxon>Paracoccaceae</taxon>
        <taxon>Plastorhodobacter</taxon>
    </lineage>
</organism>
<accession>A0ABW2UK34</accession>
<dbReference type="InterPro" id="IPR045389">
    <property type="entry name" value="DUF6522"/>
</dbReference>
<protein>
    <submittedName>
        <fullName evidence="1">DUF6522 family protein</fullName>
    </submittedName>
</protein>
<dbReference type="Proteomes" id="UP001596516">
    <property type="component" value="Unassembled WGS sequence"/>
</dbReference>
<evidence type="ECO:0000313" key="2">
    <source>
        <dbReference type="Proteomes" id="UP001596516"/>
    </source>
</evidence>
<name>A0ABW2UK34_9RHOB</name>
<proteinExistence type="predicted"/>